<name>A0A931HTC0_9BACI</name>
<dbReference type="Pfam" id="PF11877">
    <property type="entry name" value="DUF3397"/>
    <property type="match status" value="1"/>
</dbReference>
<evidence type="ECO:0000313" key="2">
    <source>
        <dbReference type="EMBL" id="MBH0229043.1"/>
    </source>
</evidence>
<gene>
    <name evidence="2" type="ORF">H0267_02345</name>
</gene>
<reference evidence="2 3" key="1">
    <citation type="journal article" date="2005" name="Int. J. Syst. Evol. Microbiol.">
        <title>Halobacillus yeomjeoni sp. nov., isolated from a marine solar saltern in Korea.</title>
        <authorList>
            <person name="Yoon J.H."/>
            <person name="Kang S.J."/>
            <person name="Lee C.H."/>
            <person name="Oh H.W."/>
            <person name="Oh T.K."/>
        </authorList>
    </citation>
    <scope>NUCLEOTIDE SEQUENCE [LARGE SCALE GENOMIC DNA]</scope>
    <source>
        <strain evidence="2 3">KCTC 3957</strain>
    </source>
</reference>
<dbReference type="Proteomes" id="UP000614490">
    <property type="component" value="Unassembled WGS sequence"/>
</dbReference>
<proteinExistence type="predicted"/>
<accession>A0A931HTC0</accession>
<keyword evidence="3" id="KW-1185">Reference proteome</keyword>
<keyword evidence="1" id="KW-0812">Transmembrane</keyword>
<dbReference type="AlphaFoldDB" id="A0A931HTC0"/>
<organism evidence="2 3">
    <name type="scientific">Halobacillus yeomjeoni</name>
    <dbReference type="NCBI Taxonomy" id="311194"/>
    <lineage>
        <taxon>Bacteria</taxon>
        <taxon>Bacillati</taxon>
        <taxon>Bacillota</taxon>
        <taxon>Bacilli</taxon>
        <taxon>Bacillales</taxon>
        <taxon>Bacillaceae</taxon>
        <taxon>Halobacillus</taxon>
    </lineage>
</organism>
<feature type="transmembrane region" description="Helical" evidence="1">
    <location>
        <begin position="38"/>
        <end position="61"/>
    </location>
</feature>
<feature type="transmembrane region" description="Helical" evidence="1">
    <location>
        <begin position="67"/>
        <end position="87"/>
    </location>
</feature>
<evidence type="ECO:0000313" key="3">
    <source>
        <dbReference type="Proteomes" id="UP000614490"/>
    </source>
</evidence>
<dbReference type="RefSeq" id="WP_197315675.1">
    <property type="nucleotide sequence ID" value="NZ_JADZSC010000001.1"/>
</dbReference>
<sequence length="126" mass="14717">MSQFMISMVALILTLPIPFLVVFYFFARKWSRYKTKAVHRTAHVCAPVFILAVHVLAYVIFEQSFLSYILIFLCIILGVSLIVQYKLHEEIQLRRAFKGFFRASFLIFTLFYMGLTLYGLAARLFS</sequence>
<dbReference type="EMBL" id="JADZSC010000001">
    <property type="protein sequence ID" value="MBH0229043.1"/>
    <property type="molecule type" value="Genomic_DNA"/>
</dbReference>
<keyword evidence="1" id="KW-1133">Transmembrane helix</keyword>
<comment type="caution">
    <text evidence="2">The sequence shown here is derived from an EMBL/GenBank/DDBJ whole genome shotgun (WGS) entry which is preliminary data.</text>
</comment>
<dbReference type="InterPro" id="IPR024515">
    <property type="entry name" value="DUF3397"/>
</dbReference>
<protein>
    <submittedName>
        <fullName evidence="2">DUF3397 domain-containing protein</fullName>
    </submittedName>
</protein>
<feature type="transmembrane region" description="Helical" evidence="1">
    <location>
        <begin position="6"/>
        <end position="26"/>
    </location>
</feature>
<keyword evidence="1" id="KW-0472">Membrane</keyword>
<feature type="transmembrane region" description="Helical" evidence="1">
    <location>
        <begin position="99"/>
        <end position="121"/>
    </location>
</feature>
<evidence type="ECO:0000256" key="1">
    <source>
        <dbReference type="SAM" id="Phobius"/>
    </source>
</evidence>